<organism evidence="2">
    <name type="scientific">Rhizophora mucronata</name>
    <name type="common">Asiatic mangrove</name>
    <dbReference type="NCBI Taxonomy" id="61149"/>
    <lineage>
        <taxon>Eukaryota</taxon>
        <taxon>Viridiplantae</taxon>
        <taxon>Streptophyta</taxon>
        <taxon>Embryophyta</taxon>
        <taxon>Tracheophyta</taxon>
        <taxon>Spermatophyta</taxon>
        <taxon>Magnoliopsida</taxon>
        <taxon>eudicotyledons</taxon>
        <taxon>Gunneridae</taxon>
        <taxon>Pentapetalae</taxon>
        <taxon>rosids</taxon>
        <taxon>fabids</taxon>
        <taxon>Malpighiales</taxon>
        <taxon>Rhizophoraceae</taxon>
        <taxon>Rhizophora</taxon>
    </lineage>
</organism>
<name>A0A2P2N5Q4_RHIMU</name>
<proteinExistence type="predicted"/>
<reference evidence="2" key="1">
    <citation type="submission" date="2018-02" db="EMBL/GenBank/DDBJ databases">
        <title>Rhizophora mucronata_Transcriptome.</title>
        <authorList>
            <person name="Meera S.P."/>
            <person name="Sreeshan A."/>
            <person name="Augustine A."/>
        </authorList>
    </citation>
    <scope>NUCLEOTIDE SEQUENCE</scope>
    <source>
        <tissue evidence="2">Leaf</tissue>
    </source>
</reference>
<evidence type="ECO:0000256" key="1">
    <source>
        <dbReference type="SAM" id="Phobius"/>
    </source>
</evidence>
<keyword evidence="1" id="KW-0472">Membrane</keyword>
<keyword evidence="1" id="KW-0812">Transmembrane</keyword>
<dbReference type="AlphaFoldDB" id="A0A2P2N5Q4"/>
<feature type="transmembrane region" description="Helical" evidence="1">
    <location>
        <begin position="20"/>
        <end position="45"/>
    </location>
</feature>
<evidence type="ECO:0000313" key="2">
    <source>
        <dbReference type="EMBL" id="MBX37829.1"/>
    </source>
</evidence>
<protein>
    <submittedName>
        <fullName evidence="2">Uncharacterized protein</fullName>
    </submittedName>
</protein>
<dbReference type="EMBL" id="GGEC01057345">
    <property type="protein sequence ID" value="MBX37829.1"/>
    <property type="molecule type" value="Transcribed_RNA"/>
</dbReference>
<sequence length="62" mass="6963">MHCRAINFCITPLSESLPPVFGILVAVLALTIIEVPITIQIYLYVLNDLFKLGNLVYLLFVI</sequence>
<keyword evidence="1" id="KW-1133">Transmembrane helix</keyword>
<accession>A0A2P2N5Q4</accession>